<keyword evidence="2" id="KW-1185">Reference proteome</keyword>
<evidence type="ECO:0000313" key="2">
    <source>
        <dbReference type="Proteomes" id="UP000825434"/>
    </source>
</evidence>
<reference evidence="1 2" key="1">
    <citation type="submission" date="2021-06" db="EMBL/GenBank/DDBJ databases">
        <title>Candida outbreak in Lebanon.</title>
        <authorList>
            <person name="Finianos M."/>
        </authorList>
    </citation>
    <scope>NUCLEOTIDE SEQUENCE [LARGE SCALE GENOMIC DNA]</scope>
    <source>
        <strain evidence="1">CA3LBN</strain>
    </source>
</reference>
<proteinExistence type="predicted"/>
<name>A0ABX8IBZ3_9ASCO</name>
<organism evidence="1 2">
    <name type="scientific">Candidozyma haemuli</name>
    <dbReference type="NCBI Taxonomy" id="45357"/>
    <lineage>
        <taxon>Eukaryota</taxon>
        <taxon>Fungi</taxon>
        <taxon>Dikarya</taxon>
        <taxon>Ascomycota</taxon>
        <taxon>Saccharomycotina</taxon>
        <taxon>Pichiomycetes</taxon>
        <taxon>Metschnikowiaceae</taxon>
        <taxon>Candidozyma</taxon>
    </lineage>
</organism>
<sequence>MLFELSKHALLTHGVIRGLTETMVIQLMSAPYGVRMGQSDQLILSCTCCSSSINMSYPEYVDGKAPVVTLKEYDNAPWAGTTCVDRRDGGFVIVDMQKPDQVVARVDPNDNGTLDTIFKSAHKDFSTQLENKDVQRK</sequence>
<dbReference type="Proteomes" id="UP000825434">
    <property type="component" value="Chromosome 4"/>
</dbReference>
<gene>
    <name evidence="1" type="ORF">CA3LBN_003773</name>
</gene>
<accession>A0ABX8IBZ3</accession>
<evidence type="ECO:0000313" key="1">
    <source>
        <dbReference type="EMBL" id="QWU89450.1"/>
    </source>
</evidence>
<protein>
    <submittedName>
        <fullName evidence="1">Uncharacterized protein</fullName>
    </submittedName>
</protein>
<dbReference type="EMBL" id="CP076664">
    <property type="protein sequence ID" value="QWU89450.1"/>
    <property type="molecule type" value="Genomic_DNA"/>
</dbReference>